<keyword evidence="1" id="KW-0812">Transmembrane</keyword>
<dbReference type="KEGG" id="vg:79707352"/>
<dbReference type="RefSeq" id="YP_010742812.1">
    <property type="nucleotide sequence ID" value="NC_073092.1"/>
</dbReference>
<proteinExistence type="predicted"/>
<evidence type="ECO:0000313" key="3">
    <source>
        <dbReference type="Proteomes" id="UP000464334"/>
    </source>
</evidence>
<sequence length="39" mass="4335">MMPDDLKAVLPPNFVKQFGIGLFIASNVAMILKQSRSEK</sequence>
<evidence type="ECO:0000313" key="2">
    <source>
        <dbReference type="EMBL" id="CAA2409899.1"/>
    </source>
</evidence>
<dbReference type="GeneID" id="79707352"/>
<dbReference type="Proteomes" id="UP000464334">
    <property type="component" value="Chromosome"/>
</dbReference>
<dbReference type="Pfam" id="PF25612">
    <property type="entry name" value="DUF7940"/>
    <property type="match status" value="1"/>
</dbReference>
<keyword evidence="1" id="KW-0472">Membrane</keyword>
<keyword evidence="1" id="KW-1133">Transmembrane helix</keyword>
<reference evidence="2 3" key="1">
    <citation type="submission" date="2019-12" db="EMBL/GenBank/DDBJ databases">
        <authorList>
            <person name="Ansaldi M."/>
            <person name="Clavijo F."/>
        </authorList>
    </citation>
    <scope>NUCLEOTIDE SEQUENCE [LARGE SCALE GENOMIC DNA]</scope>
</reference>
<organism evidence="2 3">
    <name type="scientific">Xanthomonas phage Suba</name>
    <dbReference type="NCBI Taxonomy" id="2674975"/>
    <lineage>
        <taxon>Viruses</taxon>
        <taxon>Duplodnaviria</taxon>
        <taxon>Heunggongvirae</taxon>
        <taxon>Uroviricota</taxon>
        <taxon>Caudoviricetes</taxon>
        <taxon>Stanbaylleyvirinae</taxon>
        <taxon>Subavirus</taxon>
        <taxon>Subavirus suba</taxon>
    </lineage>
</organism>
<keyword evidence="3" id="KW-1185">Reference proteome</keyword>
<dbReference type="EMBL" id="LR743530">
    <property type="protein sequence ID" value="CAA2409899.1"/>
    <property type="molecule type" value="Genomic_DNA"/>
</dbReference>
<protein>
    <submittedName>
        <fullName evidence="2">Putaive phage holin protein</fullName>
    </submittedName>
</protein>
<name>A0A679KGP3_9CAUD</name>
<accession>A0A679KGP3</accession>
<dbReference type="InterPro" id="IPR057700">
    <property type="entry name" value="DUF7940"/>
</dbReference>
<feature type="transmembrane region" description="Helical" evidence="1">
    <location>
        <begin position="14"/>
        <end position="32"/>
    </location>
</feature>
<evidence type="ECO:0000256" key="1">
    <source>
        <dbReference type="SAM" id="Phobius"/>
    </source>
</evidence>